<dbReference type="HOGENOM" id="CLU_2979418_0_0_1"/>
<organism evidence="1 2">
    <name type="scientific">Laccaria amethystina LaAM-08-1</name>
    <dbReference type="NCBI Taxonomy" id="1095629"/>
    <lineage>
        <taxon>Eukaryota</taxon>
        <taxon>Fungi</taxon>
        <taxon>Dikarya</taxon>
        <taxon>Basidiomycota</taxon>
        <taxon>Agaricomycotina</taxon>
        <taxon>Agaricomycetes</taxon>
        <taxon>Agaricomycetidae</taxon>
        <taxon>Agaricales</taxon>
        <taxon>Agaricineae</taxon>
        <taxon>Hydnangiaceae</taxon>
        <taxon>Laccaria</taxon>
    </lineage>
</organism>
<proteinExistence type="predicted"/>
<accession>A0A0C9X9I1</accession>
<protein>
    <submittedName>
        <fullName evidence="1">Uncharacterized protein</fullName>
    </submittedName>
</protein>
<dbReference type="Proteomes" id="UP000054477">
    <property type="component" value="Unassembled WGS sequence"/>
</dbReference>
<evidence type="ECO:0000313" key="2">
    <source>
        <dbReference type="Proteomes" id="UP000054477"/>
    </source>
</evidence>
<sequence length="58" mass="6836">MPIFELNERRRRTQSGTHYFSWLGKISPFHAPQDRFRHGNTKLIELVEKAAIFTPPLV</sequence>
<dbReference type="EMBL" id="KN838678">
    <property type="protein sequence ID" value="KIJ98043.1"/>
    <property type="molecule type" value="Genomic_DNA"/>
</dbReference>
<keyword evidence="2" id="KW-1185">Reference proteome</keyword>
<reference evidence="2" key="2">
    <citation type="submission" date="2015-01" db="EMBL/GenBank/DDBJ databases">
        <title>Evolutionary Origins and Diversification of the Mycorrhizal Mutualists.</title>
        <authorList>
            <consortium name="DOE Joint Genome Institute"/>
            <consortium name="Mycorrhizal Genomics Consortium"/>
            <person name="Kohler A."/>
            <person name="Kuo A."/>
            <person name="Nagy L.G."/>
            <person name="Floudas D."/>
            <person name="Copeland A."/>
            <person name="Barry K.W."/>
            <person name="Cichocki N."/>
            <person name="Veneault-Fourrey C."/>
            <person name="LaButti K."/>
            <person name="Lindquist E.A."/>
            <person name="Lipzen A."/>
            <person name="Lundell T."/>
            <person name="Morin E."/>
            <person name="Murat C."/>
            <person name="Riley R."/>
            <person name="Ohm R."/>
            <person name="Sun H."/>
            <person name="Tunlid A."/>
            <person name="Henrissat B."/>
            <person name="Grigoriev I.V."/>
            <person name="Hibbett D.S."/>
            <person name="Martin F."/>
        </authorList>
    </citation>
    <scope>NUCLEOTIDE SEQUENCE [LARGE SCALE GENOMIC DNA]</scope>
    <source>
        <strain evidence="2">LaAM-08-1</strain>
    </source>
</reference>
<name>A0A0C9X9I1_9AGAR</name>
<reference evidence="1 2" key="1">
    <citation type="submission" date="2014-04" db="EMBL/GenBank/DDBJ databases">
        <authorList>
            <consortium name="DOE Joint Genome Institute"/>
            <person name="Kuo A."/>
            <person name="Kohler A."/>
            <person name="Nagy L.G."/>
            <person name="Floudas D."/>
            <person name="Copeland A."/>
            <person name="Barry K.W."/>
            <person name="Cichocki N."/>
            <person name="Veneault-Fourrey C."/>
            <person name="LaButti K."/>
            <person name="Lindquist E.A."/>
            <person name="Lipzen A."/>
            <person name="Lundell T."/>
            <person name="Morin E."/>
            <person name="Murat C."/>
            <person name="Sun H."/>
            <person name="Tunlid A."/>
            <person name="Henrissat B."/>
            <person name="Grigoriev I.V."/>
            <person name="Hibbett D.S."/>
            <person name="Martin F."/>
            <person name="Nordberg H.P."/>
            <person name="Cantor M.N."/>
            <person name="Hua S.X."/>
        </authorList>
    </citation>
    <scope>NUCLEOTIDE SEQUENCE [LARGE SCALE GENOMIC DNA]</scope>
    <source>
        <strain evidence="1 2">LaAM-08-1</strain>
    </source>
</reference>
<gene>
    <name evidence="1" type="ORF">K443DRAFT_681092</name>
</gene>
<dbReference type="AlphaFoldDB" id="A0A0C9X9I1"/>
<evidence type="ECO:0000313" key="1">
    <source>
        <dbReference type="EMBL" id="KIJ98043.1"/>
    </source>
</evidence>